<protein>
    <submittedName>
        <fullName evidence="2">KID repeat family protein</fullName>
    </submittedName>
</protein>
<dbReference type="AlphaFoldDB" id="R9BU86"/>
<comment type="caution">
    <text evidence="2">The sequence shown here is derived from an EMBL/GenBank/DDBJ whole genome shotgun (WGS) entry which is preliminary data.</text>
</comment>
<dbReference type="Pfam" id="PF06605">
    <property type="entry name" value="Prophage_tail"/>
    <property type="match status" value="1"/>
</dbReference>
<evidence type="ECO:0000313" key="3">
    <source>
        <dbReference type="Proteomes" id="UP000013988"/>
    </source>
</evidence>
<dbReference type="PATRIC" id="fig|1202534.3.peg.3240"/>
<dbReference type="InterPro" id="IPR010572">
    <property type="entry name" value="Tail_dom"/>
</dbReference>
<feature type="domain" description="Tail spike" evidence="1">
    <location>
        <begin position="3"/>
        <end position="197"/>
    </location>
</feature>
<dbReference type="InterPro" id="IPR007119">
    <property type="entry name" value="Phage_tail_spike_N"/>
</dbReference>
<organism evidence="2 3">
    <name type="scientific">Clostridium sartagoforme AAU1</name>
    <dbReference type="NCBI Taxonomy" id="1202534"/>
    <lineage>
        <taxon>Bacteria</taxon>
        <taxon>Bacillati</taxon>
        <taxon>Bacillota</taxon>
        <taxon>Clostridia</taxon>
        <taxon>Eubacteriales</taxon>
        <taxon>Clostridiaceae</taxon>
        <taxon>Clostridium</taxon>
    </lineage>
</organism>
<sequence length="559" mass="62682">MTNCNSWDIIQQARKTYLVEYKFDTINKIIYVKEKQGQDKGTYFTEDLNLRKIDINNDSYDFFTRIKPVGKDGLKINVNGKDYLENYQYSTKVKTLIWKDERYTVATSLLEDATIKLNELSKPRVAYKVDIIDLAKLNIKYKNILDYSLGDTIYLVSKENGIREKQRIVKIKEYPDEPERNTCEVANTILNFEDIQKEYQDAVDTVNNITSDNGTVSENAIAKAVEKLTINKVEMNKFTALEGTVGSLTVNKLNVDVANIKFAEIDTAIAKKIEVTDLTAGNIKFEVAEGGTLNLQTLLSKFITGESGQFLNITSSNVVIDNAVIKDAMIDTVSLNKVLAGDISTNRFRIVSDNGGIEIVGATQQFKDRNNKVRIQMGQDNQGNFNFILRGEDGTTTLIDHTGIKEKAITDGLIKEKMVADNAIGKDKINYTSLITGLNEGDYELIKSSKVELDETGQSLNIAFNELKTNINYDVEIISVNGNIFKNGEISTKLIAIVRKGKEDITDTIDANRFRWTRVSNDSAGDVAWNNAHFGGTKEVTITKDDVNVRATFNCEILE</sequence>
<evidence type="ECO:0000259" key="1">
    <source>
        <dbReference type="Pfam" id="PF06605"/>
    </source>
</evidence>
<dbReference type="Proteomes" id="UP000013988">
    <property type="component" value="Unassembled WGS sequence"/>
</dbReference>
<reference evidence="2 3" key="1">
    <citation type="submission" date="2013-03" db="EMBL/GenBank/DDBJ databases">
        <title>Whole genome shotgun sequencing of Clostridium sartagoforme AAU1.</title>
        <authorList>
            <person name="Joshi C.G."/>
            <person name="Duggirala S.M."/>
            <person name="Nathani N.M."/>
            <person name="Bhatt V.D."/>
            <person name="Patel A.K."/>
            <person name="Pandya P.R."/>
            <person name="KaPatel J.A."/>
        </authorList>
    </citation>
    <scope>NUCLEOTIDE SEQUENCE [LARGE SCALE GENOMIC DNA]</scope>
    <source>
        <strain evidence="2 3">AAU1</strain>
    </source>
</reference>
<gene>
    <name evidence="2" type="ORF">A500_16340</name>
</gene>
<name>R9BU86_9CLOT</name>
<keyword evidence="3" id="KW-1185">Reference proteome</keyword>
<dbReference type="EMBL" id="ASRV01000194">
    <property type="protein sequence ID" value="EOR20577.1"/>
    <property type="molecule type" value="Genomic_DNA"/>
</dbReference>
<evidence type="ECO:0000313" key="2">
    <source>
        <dbReference type="EMBL" id="EOR20577.1"/>
    </source>
</evidence>
<proteinExistence type="predicted"/>
<accession>R9BU86</accession>
<dbReference type="NCBIfam" id="TIGR01665">
    <property type="entry name" value="put_anti_recept"/>
    <property type="match status" value="1"/>
</dbReference>